<evidence type="ECO:0000256" key="7">
    <source>
        <dbReference type="SAM" id="Phobius"/>
    </source>
</evidence>
<reference evidence="9 10" key="1">
    <citation type="journal article" date="2014" name="Proc. Natl. Acad. Sci. U.S.A.">
        <title>Trajectory and genomic determinants of fungal-pathogen speciation and host adaptation.</title>
        <authorList>
            <person name="Hu X."/>
            <person name="Xiao G."/>
            <person name="Zheng P."/>
            <person name="Shang Y."/>
            <person name="Su Y."/>
            <person name="Zhang X."/>
            <person name="Liu X."/>
            <person name="Zhan S."/>
            <person name="St Leger R.J."/>
            <person name="Wang C."/>
        </authorList>
    </citation>
    <scope>NUCLEOTIDE SEQUENCE [LARGE SCALE GENOMIC DNA]</scope>
    <source>
        <strain evidence="9 10">ARSEF 1941</strain>
    </source>
</reference>
<protein>
    <recommendedName>
        <fullName evidence="8">Rhodopsin domain-containing protein</fullName>
    </recommendedName>
</protein>
<evidence type="ECO:0000256" key="2">
    <source>
        <dbReference type="ARBA" id="ARBA00022692"/>
    </source>
</evidence>
<dbReference type="PANTHER" id="PTHR33048">
    <property type="entry name" value="PTH11-LIKE INTEGRAL MEMBRANE PROTEIN (AFU_ORTHOLOGUE AFUA_5G11245)"/>
    <property type="match status" value="1"/>
</dbReference>
<gene>
    <name evidence="9" type="ORF">MAM_06238</name>
</gene>
<dbReference type="GO" id="GO:0016020">
    <property type="term" value="C:membrane"/>
    <property type="evidence" value="ECO:0007669"/>
    <property type="project" value="UniProtKB-SubCell"/>
</dbReference>
<keyword evidence="3 7" id="KW-1133">Transmembrane helix</keyword>
<evidence type="ECO:0000313" key="9">
    <source>
        <dbReference type="EMBL" id="KHN95876.1"/>
    </source>
</evidence>
<keyword evidence="10" id="KW-1185">Reference proteome</keyword>
<dbReference type="GeneID" id="63740693"/>
<feature type="transmembrane region" description="Helical" evidence="7">
    <location>
        <begin position="63"/>
        <end position="84"/>
    </location>
</feature>
<name>A0A0B2WIL6_METAS</name>
<dbReference type="InterPro" id="IPR052337">
    <property type="entry name" value="SAT4-like"/>
</dbReference>
<dbReference type="OrthoDB" id="5283415at2759"/>
<keyword evidence="4 7" id="KW-0472">Membrane</keyword>
<evidence type="ECO:0000256" key="6">
    <source>
        <dbReference type="SAM" id="MobiDB-lite"/>
    </source>
</evidence>
<feature type="transmembrane region" description="Helical" evidence="7">
    <location>
        <begin position="31"/>
        <end position="51"/>
    </location>
</feature>
<dbReference type="AlphaFoldDB" id="A0A0B2WIL6"/>
<comment type="subcellular location">
    <subcellularLocation>
        <location evidence="1">Membrane</location>
        <topology evidence="1">Multi-pass membrane protein</topology>
    </subcellularLocation>
</comment>
<dbReference type="Proteomes" id="UP000030816">
    <property type="component" value="Unassembled WGS sequence"/>
</dbReference>
<evidence type="ECO:0000256" key="1">
    <source>
        <dbReference type="ARBA" id="ARBA00004141"/>
    </source>
</evidence>
<dbReference type="Pfam" id="PF20684">
    <property type="entry name" value="Fung_rhodopsin"/>
    <property type="match status" value="1"/>
</dbReference>
<feature type="transmembrane region" description="Helical" evidence="7">
    <location>
        <begin position="230"/>
        <end position="253"/>
    </location>
</feature>
<comment type="caution">
    <text evidence="9">The sequence shown here is derived from an EMBL/GenBank/DDBJ whole genome shotgun (WGS) entry which is preliminary data.</text>
</comment>
<organism evidence="9 10">
    <name type="scientific">Metarhizium album (strain ARSEF 1941)</name>
    <dbReference type="NCBI Taxonomy" id="1081103"/>
    <lineage>
        <taxon>Eukaryota</taxon>
        <taxon>Fungi</taxon>
        <taxon>Dikarya</taxon>
        <taxon>Ascomycota</taxon>
        <taxon>Pezizomycotina</taxon>
        <taxon>Sordariomycetes</taxon>
        <taxon>Hypocreomycetidae</taxon>
        <taxon>Hypocreales</taxon>
        <taxon>Clavicipitaceae</taxon>
        <taxon>Metarhizium</taxon>
    </lineage>
</organism>
<feature type="transmembrane region" description="Helical" evidence="7">
    <location>
        <begin position="112"/>
        <end position="133"/>
    </location>
</feature>
<feature type="transmembrane region" description="Helical" evidence="7">
    <location>
        <begin position="145"/>
        <end position="167"/>
    </location>
</feature>
<dbReference type="PANTHER" id="PTHR33048:SF47">
    <property type="entry name" value="INTEGRAL MEMBRANE PROTEIN-RELATED"/>
    <property type="match status" value="1"/>
</dbReference>
<comment type="similarity">
    <text evidence="5">Belongs to the SAT4 family.</text>
</comment>
<evidence type="ECO:0000256" key="5">
    <source>
        <dbReference type="ARBA" id="ARBA00038359"/>
    </source>
</evidence>
<feature type="domain" description="Rhodopsin" evidence="8">
    <location>
        <begin position="48"/>
        <end position="293"/>
    </location>
</feature>
<dbReference type="HOGENOM" id="CLU_028200_7_1_1"/>
<keyword evidence="2 7" id="KW-0812">Transmembrane</keyword>
<feature type="region of interest" description="Disordered" evidence="6">
    <location>
        <begin position="305"/>
        <end position="326"/>
    </location>
</feature>
<evidence type="ECO:0000259" key="8">
    <source>
        <dbReference type="Pfam" id="PF20684"/>
    </source>
</evidence>
<feature type="transmembrane region" description="Helical" evidence="7">
    <location>
        <begin position="194"/>
        <end position="218"/>
    </location>
</feature>
<evidence type="ECO:0000313" key="10">
    <source>
        <dbReference type="Proteomes" id="UP000030816"/>
    </source>
</evidence>
<evidence type="ECO:0000256" key="3">
    <source>
        <dbReference type="ARBA" id="ARBA00022989"/>
    </source>
</evidence>
<accession>A0A0B2WIL6</accession>
<sequence>MSDVDRAIAAGGVPPDVTRELLLESKDRETVVGILAVAVLTILVVCGRVVSRAWIVRRFGYDDGLAVVSLALLIAFVVLSIELINLGSGRHFAYIQYVLPVPIVMRTQVLDFAAHIIYTAALLLCRMSGLAFFHRICGLHSGFLIAIRAVFGVIMVGFLPQLLLLIFHCQPVTGLWPYGWEPGWERYTCLQWGLVYSVNSTVSLLCDLLLFGIPIAMLKMLEMPKKRKMQLAGILLPGISVVAISIARLVLVIKGQWETDMSWSYNPMLGVETSEIGATLIALSVPGIKPIFDRYVFGKTVHGESGNSDYNRSATNRPSRGTARSSFRLRSQHTMLSSWEDMAPYGNEAHALSRYDSRSQAGSDGILVSVDFDVKEGRREINHAGHKAGRGYEQH</sequence>
<dbReference type="EMBL" id="AZHE01000019">
    <property type="protein sequence ID" value="KHN95876.1"/>
    <property type="molecule type" value="Genomic_DNA"/>
</dbReference>
<evidence type="ECO:0000256" key="4">
    <source>
        <dbReference type="ARBA" id="ARBA00023136"/>
    </source>
</evidence>
<dbReference type="InterPro" id="IPR049326">
    <property type="entry name" value="Rhodopsin_dom_fungi"/>
</dbReference>
<dbReference type="RefSeq" id="XP_040676942.1">
    <property type="nucleotide sequence ID" value="XM_040825036.1"/>
</dbReference>
<proteinExistence type="inferred from homology"/>